<dbReference type="AlphaFoldDB" id="A0A1G7I7Q7"/>
<accession>A0A1G7I7Q7</accession>
<evidence type="ECO:0000256" key="1">
    <source>
        <dbReference type="SAM" id="MobiDB-lite"/>
    </source>
</evidence>
<reference evidence="3 4" key="1">
    <citation type="submission" date="2016-10" db="EMBL/GenBank/DDBJ databases">
        <authorList>
            <person name="de Groot N.N."/>
        </authorList>
    </citation>
    <scope>NUCLEOTIDE SEQUENCE [LARGE SCALE GENOMIC DNA]</scope>
    <source>
        <strain evidence="3 4">DSM 23421</strain>
    </source>
</reference>
<sequence>MNEDLGKERMKASESAPMPTKQKNDGKVRNQTTEVPKNRFPWTTIIVVIAFVVLIAIVVGVLQLGSS</sequence>
<feature type="region of interest" description="Disordered" evidence="1">
    <location>
        <begin position="1"/>
        <end position="34"/>
    </location>
</feature>
<feature type="compositionally biased region" description="Basic and acidic residues" evidence="1">
    <location>
        <begin position="1"/>
        <end position="12"/>
    </location>
</feature>
<dbReference type="EMBL" id="FNAO01000011">
    <property type="protein sequence ID" value="SDF08628.1"/>
    <property type="molecule type" value="Genomic_DNA"/>
</dbReference>
<evidence type="ECO:0000313" key="3">
    <source>
        <dbReference type="EMBL" id="SDF08628.1"/>
    </source>
</evidence>
<dbReference type="OrthoDB" id="9909477at2"/>
<evidence type="ECO:0000313" key="4">
    <source>
        <dbReference type="Proteomes" id="UP000199109"/>
    </source>
</evidence>
<name>A0A1G7I7Q7_9FLAO</name>
<gene>
    <name evidence="3" type="ORF">SAMN05421636_11142</name>
</gene>
<evidence type="ECO:0000256" key="2">
    <source>
        <dbReference type="SAM" id="Phobius"/>
    </source>
</evidence>
<protein>
    <submittedName>
        <fullName evidence="3">Uncharacterized protein</fullName>
    </submittedName>
</protein>
<proteinExistence type="predicted"/>
<keyword evidence="4" id="KW-1185">Reference proteome</keyword>
<dbReference type="RefSeq" id="WP_091873600.1">
    <property type="nucleotide sequence ID" value="NZ_FNAO01000011.1"/>
</dbReference>
<keyword evidence="2" id="KW-0812">Transmembrane</keyword>
<keyword evidence="2" id="KW-1133">Transmembrane helix</keyword>
<organism evidence="3 4">
    <name type="scientific">Pricia antarctica</name>
    <dbReference type="NCBI Taxonomy" id="641691"/>
    <lineage>
        <taxon>Bacteria</taxon>
        <taxon>Pseudomonadati</taxon>
        <taxon>Bacteroidota</taxon>
        <taxon>Flavobacteriia</taxon>
        <taxon>Flavobacteriales</taxon>
        <taxon>Flavobacteriaceae</taxon>
        <taxon>Pricia</taxon>
    </lineage>
</organism>
<keyword evidence="2" id="KW-0472">Membrane</keyword>
<dbReference type="Proteomes" id="UP000199109">
    <property type="component" value="Unassembled WGS sequence"/>
</dbReference>
<feature type="transmembrane region" description="Helical" evidence="2">
    <location>
        <begin position="40"/>
        <end position="62"/>
    </location>
</feature>